<reference evidence="2 3" key="1">
    <citation type="submission" date="2014-07" db="EMBL/GenBank/DDBJ databases">
        <title>Draft Genome Sequence of Gephyronic Acid Producer, Cystobacter violaceus Strain Cb vi76.</title>
        <authorList>
            <person name="Stevens D.C."/>
            <person name="Young J."/>
            <person name="Carmichael R."/>
            <person name="Tan J."/>
            <person name="Taylor R.E."/>
        </authorList>
    </citation>
    <scope>NUCLEOTIDE SEQUENCE [LARGE SCALE GENOMIC DNA]</scope>
    <source>
        <strain evidence="2 3">Cb vi76</strain>
    </source>
</reference>
<sequence>MAIVKMEELSISAIGSYTTIHDEPSLFVYALLNEPLGGPPFFFVTGLAFGFGYNRELVKPPLEQLTSFPLVAQAIRGDGLEAGAGRETLLAELESLHTYIPPRTGQHFLAVGVKFTTFGLLDSFALLTLEVGKTLSVNVLGLSTLVLPPAKGGAQATQEPLAELQVALRASYVPEVGELKVDGRLTPASYILSKDCRLSGGFAFSWFKGPHHDDFVVTLGGYHPRFEVPSHYPVVPRLAFNWPVDRHTHIKGDMYFALCPHTAMAGGSLATSFQSSDNCPSVSSDSEGGEYTEYRCFSGMFQ</sequence>
<dbReference type="AlphaFoldDB" id="A0A084SJ88"/>
<evidence type="ECO:0000313" key="2">
    <source>
        <dbReference type="EMBL" id="KFA88523.1"/>
    </source>
</evidence>
<protein>
    <recommendedName>
        <fullName evidence="1">DUF6603 domain-containing protein</fullName>
    </recommendedName>
</protein>
<accession>A0A084SJ88</accession>
<organism evidence="2 3">
    <name type="scientific">Archangium violaceum Cb vi76</name>
    <dbReference type="NCBI Taxonomy" id="1406225"/>
    <lineage>
        <taxon>Bacteria</taxon>
        <taxon>Pseudomonadati</taxon>
        <taxon>Myxococcota</taxon>
        <taxon>Myxococcia</taxon>
        <taxon>Myxococcales</taxon>
        <taxon>Cystobacterineae</taxon>
        <taxon>Archangiaceae</taxon>
        <taxon>Archangium</taxon>
    </lineage>
</organism>
<dbReference type="Pfam" id="PF20248">
    <property type="entry name" value="DUF6603"/>
    <property type="match status" value="1"/>
</dbReference>
<dbReference type="InterPro" id="IPR046538">
    <property type="entry name" value="DUF6603"/>
</dbReference>
<evidence type="ECO:0000313" key="3">
    <source>
        <dbReference type="Proteomes" id="UP000028547"/>
    </source>
</evidence>
<feature type="domain" description="DUF6603" evidence="1">
    <location>
        <begin position="2"/>
        <end position="276"/>
    </location>
</feature>
<proteinExistence type="predicted"/>
<dbReference type="Proteomes" id="UP000028547">
    <property type="component" value="Unassembled WGS sequence"/>
</dbReference>
<gene>
    <name evidence="2" type="ORF">Q664_40330</name>
</gene>
<comment type="caution">
    <text evidence="2">The sequence shown here is derived from an EMBL/GenBank/DDBJ whole genome shotgun (WGS) entry which is preliminary data.</text>
</comment>
<evidence type="ECO:0000259" key="1">
    <source>
        <dbReference type="Pfam" id="PF20248"/>
    </source>
</evidence>
<dbReference type="EMBL" id="JPMI01000289">
    <property type="protein sequence ID" value="KFA88523.1"/>
    <property type="molecule type" value="Genomic_DNA"/>
</dbReference>
<name>A0A084SJ88_9BACT</name>